<dbReference type="SUPFAM" id="SSF81606">
    <property type="entry name" value="PP2C-like"/>
    <property type="match status" value="1"/>
</dbReference>
<reference evidence="4 5" key="1">
    <citation type="journal article" date="2019" name="Int. J. Syst. Evol. Microbiol.">
        <title>The Global Catalogue of Microorganisms (GCM) 10K type strain sequencing project: providing services to taxonomists for standard genome sequencing and annotation.</title>
        <authorList>
            <consortium name="The Broad Institute Genomics Platform"/>
            <consortium name="The Broad Institute Genome Sequencing Center for Infectious Disease"/>
            <person name="Wu L."/>
            <person name="Ma J."/>
        </authorList>
    </citation>
    <scope>NUCLEOTIDE SEQUENCE [LARGE SCALE GENOMIC DNA]</scope>
    <source>
        <strain evidence="4 5">JCM 15309</strain>
    </source>
</reference>
<evidence type="ECO:0000313" key="5">
    <source>
        <dbReference type="Proteomes" id="UP001500571"/>
    </source>
</evidence>
<dbReference type="Pfam" id="PF00072">
    <property type="entry name" value="Response_reg"/>
    <property type="match status" value="1"/>
</dbReference>
<dbReference type="EMBL" id="BAAAPB010000001">
    <property type="protein sequence ID" value="GAA1958335.1"/>
    <property type="molecule type" value="Genomic_DNA"/>
</dbReference>
<dbReference type="InterPro" id="IPR001789">
    <property type="entry name" value="Sig_transdc_resp-reg_receiver"/>
</dbReference>
<keyword evidence="5" id="KW-1185">Reference proteome</keyword>
<proteinExistence type="predicted"/>
<dbReference type="Pfam" id="PF07228">
    <property type="entry name" value="SpoIIE"/>
    <property type="match status" value="1"/>
</dbReference>
<evidence type="ECO:0000313" key="4">
    <source>
        <dbReference type="EMBL" id="GAA1958335.1"/>
    </source>
</evidence>
<dbReference type="PANTHER" id="PTHR43156:SF2">
    <property type="entry name" value="STAGE II SPORULATION PROTEIN E"/>
    <property type="match status" value="1"/>
</dbReference>
<keyword evidence="1" id="KW-0378">Hydrolase</keyword>
<dbReference type="InterPro" id="IPR011006">
    <property type="entry name" value="CheY-like_superfamily"/>
</dbReference>
<accession>A0ABN2QVA4</accession>
<dbReference type="Gene3D" id="3.40.50.2300">
    <property type="match status" value="1"/>
</dbReference>
<dbReference type="InterPro" id="IPR052016">
    <property type="entry name" value="Bact_Sigma-Reg"/>
</dbReference>
<dbReference type="RefSeq" id="WP_344044368.1">
    <property type="nucleotide sequence ID" value="NZ_BAAAPB010000001.1"/>
</dbReference>
<evidence type="ECO:0000259" key="3">
    <source>
        <dbReference type="PROSITE" id="PS50110"/>
    </source>
</evidence>
<dbReference type="Proteomes" id="UP001500571">
    <property type="component" value="Unassembled WGS sequence"/>
</dbReference>
<dbReference type="InterPro" id="IPR036457">
    <property type="entry name" value="PPM-type-like_dom_sf"/>
</dbReference>
<feature type="modified residue" description="4-aspartylphosphate" evidence="2">
    <location>
        <position position="55"/>
    </location>
</feature>
<dbReference type="SMART" id="SM00448">
    <property type="entry name" value="REC"/>
    <property type="match status" value="1"/>
</dbReference>
<sequence>MSTLPRILVCDDTPAKRYVLTSWLRRAGYTVIETVSVAEAMDALSREQFDLAVLDVHLPDGSGLDITRSIKGDPLTSSTPVIHVSAIAIETHDRVLGLDQGGDAYLVDPIEPEEMLSTVRALLRSSGARRNAEELATRTSRLNRAAVRLHLATTMPRLAEAAAWAAAEVTDAATAVLIRHEQTALWAAAGAGGETSGTVLDEDRADALLAAAQRPPVRSAVLPWSDVLPVAAGDEWALWPVFGAGAQLGFIAVPRTHLTEAVEGLVERLAQLTSVAVDNLLALEREHQTAMLLQRSLLPAVLPQPSGLSIAARYRASQRHAEVGGDFFDAFNIHDDCLLVIGDVQGHSLEAAVVMAELRYSLRAYAYDGYTPAEVLDRVDTLLERNDAELIATACIARVSADRRSLEIVSGGHLPLLICRDGETSYVETPGTLLGVGIAHQPQTIGLRPGDRLVLVTDGLVERRGELIEKGLERLADAVRAGVDLTTEGLAQELAMLGGASDDDVAILVVDVTV</sequence>
<dbReference type="Gene3D" id="3.60.40.10">
    <property type="entry name" value="PPM-type phosphatase domain"/>
    <property type="match status" value="1"/>
</dbReference>
<dbReference type="PROSITE" id="PS50110">
    <property type="entry name" value="RESPONSE_REGULATORY"/>
    <property type="match status" value="1"/>
</dbReference>
<protein>
    <recommendedName>
        <fullName evidence="3">Response regulatory domain-containing protein</fullName>
    </recommendedName>
</protein>
<dbReference type="InterPro" id="IPR001932">
    <property type="entry name" value="PPM-type_phosphatase-like_dom"/>
</dbReference>
<organism evidence="4 5">
    <name type="scientific">Nocardioides panacihumi</name>
    <dbReference type="NCBI Taxonomy" id="400774"/>
    <lineage>
        <taxon>Bacteria</taxon>
        <taxon>Bacillati</taxon>
        <taxon>Actinomycetota</taxon>
        <taxon>Actinomycetes</taxon>
        <taxon>Propionibacteriales</taxon>
        <taxon>Nocardioidaceae</taxon>
        <taxon>Nocardioides</taxon>
    </lineage>
</organism>
<evidence type="ECO:0000256" key="2">
    <source>
        <dbReference type="PROSITE-ProRule" id="PRU00169"/>
    </source>
</evidence>
<name>A0ABN2QVA4_9ACTN</name>
<dbReference type="PANTHER" id="PTHR43156">
    <property type="entry name" value="STAGE II SPORULATION PROTEIN E-RELATED"/>
    <property type="match status" value="1"/>
</dbReference>
<evidence type="ECO:0000256" key="1">
    <source>
        <dbReference type="ARBA" id="ARBA00022801"/>
    </source>
</evidence>
<feature type="domain" description="Response regulatory" evidence="3">
    <location>
        <begin position="6"/>
        <end position="123"/>
    </location>
</feature>
<gene>
    <name evidence="4" type="ORF">GCM10009798_17420</name>
</gene>
<comment type="caution">
    <text evidence="4">The sequence shown here is derived from an EMBL/GenBank/DDBJ whole genome shotgun (WGS) entry which is preliminary data.</text>
</comment>
<keyword evidence="2" id="KW-0597">Phosphoprotein</keyword>
<dbReference type="SMART" id="SM00331">
    <property type="entry name" value="PP2C_SIG"/>
    <property type="match status" value="1"/>
</dbReference>
<dbReference type="SUPFAM" id="SSF52172">
    <property type="entry name" value="CheY-like"/>
    <property type="match status" value="1"/>
</dbReference>